<evidence type="ECO:0000313" key="3">
    <source>
        <dbReference type="Proteomes" id="UP001171687"/>
    </source>
</evidence>
<keyword evidence="1" id="KW-0812">Transmembrane</keyword>
<dbReference type="Proteomes" id="UP001171687">
    <property type="component" value="Unassembled WGS sequence"/>
</dbReference>
<dbReference type="AlphaFoldDB" id="A0AAW7M803"/>
<organism evidence="2 3">
    <name type="scientific">Staphylococcus auricularis</name>
    <dbReference type="NCBI Taxonomy" id="29379"/>
    <lineage>
        <taxon>Bacteria</taxon>
        <taxon>Bacillati</taxon>
        <taxon>Bacillota</taxon>
        <taxon>Bacilli</taxon>
        <taxon>Bacillales</taxon>
        <taxon>Staphylococcaceae</taxon>
        <taxon>Staphylococcus</taxon>
    </lineage>
</organism>
<gene>
    <name evidence="2" type="ORF">QYH67_01035</name>
</gene>
<comment type="caution">
    <text evidence="2">The sequence shown here is derived from an EMBL/GenBank/DDBJ whole genome shotgun (WGS) entry which is preliminary data.</text>
</comment>
<sequence>MIWTIISIVVCIIALFLLTDNKMKSDRIKVLKYALFFQSIDHLKCEQINTEVDKIEKRIKEIDQKL</sequence>
<proteinExistence type="predicted"/>
<keyword evidence="1" id="KW-1133">Transmembrane helix</keyword>
<reference evidence="2" key="1">
    <citation type="submission" date="2023-07" db="EMBL/GenBank/DDBJ databases">
        <title>Evaluation of the beneficial properties of pineapple isolates.</title>
        <authorList>
            <person name="Adefiranye O."/>
        </authorList>
    </citation>
    <scope>NUCLEOTIDE SEQUENCE</scope>
    <source>
        <strain evidence="2">PAPLE_T1</strain>
    </source>
</reference>
<dbReference type="RefSeq" id="WP_150888732.1">
    <property type="nucleotide sequence ID" value="NZ_CAKZJA010000021.1"/>
</dbReference>
<accession>A0AAW7M803</accession>
<dbReference type="EMBL" id="JAUHQC010000004">
    <property type="protein sequence ID" value="MDN4532171.1"/>
    <property type="molecule type" value="Genomic_DNA"/>
</dbReference>
<evidence type="ECO:0008006" key="4">
    <source>
        <dbReference type="Google" id="ProtNLM"/>
    </source>
</evidence>
<evidence type="ECO:0000313" key="2">
    <source>
        <dbReference type="EMBL" id="MDN4532171.1"/>
    </source>
</evidence>
<evidence type="ECO:0000256" key="1">
    <source>
        <dbReference type="SAM" id="Phobius"/>
    </source>
</evidence>
<keyword evidence="1" id="KW-0472">Membrane</keyword>
<name>A0AAW7M803_9STAP</name>
<protein>
    <recommendedName>
        <fullName evidence="4">DUF1514 domain-containing protein</fullName>
    </recommendedName>
</protein>
<feature type="transmembrane region" description="Helical" evidence="1">
    <location>
        <begin position="6"/>
        <end position="23"/>
    </location>
</feature>